<keyword evidence="8" id="KW-1185">Reference proteome</keyword>
<feature type="transmembrane region" description="Helical" evidence="6">
    <location>
        <begin position="131"/>
        <end position="151"/>
    </location>
</feature>
<feature type="compositionally biased region" description="Basic and acidic residues" evidence="5">
    <location>
        <begin position="55"/>
        <end position="64"/>
    </location>
</feature>
<dbReference type="GO" id="GO:0016020">
    <property type="term" value="C:membrane"/>
    <property type="evidence" value="ECO:0007669"/>
    <property type="project" value="UniProtKB-SubCell"/>
</dbReference>
<evidence type="ECO:0000313" key="8">
    <source>
        <dbReference type="Proteomes" id="UP000594263"/>
    </source>
</evidence>
<comment type="subcellular location">
    <subcellularLocation>
        <location evidence="1">Membrane</location>
        <topology evidence="1">Multi-pass membrane protein</topology>
    </subcellularLocation>
</comment>
<protein>
    <submittedName>
        <fullName evidence="7">Uncharacterized protein</fullName>
    </submittedName>
</protein>
<dbReference type="SUPFAM" id="SSF103511">
    <property type="entry name" value="Chlorophyll a-b binding protein"/>
    <property type="match status" value="1"/>
</dbReference>
<sequence length="195" mass="20552">MAALATMQSIFLPTPAARFSTRAAPSLPWLTPSRLAQRALRNGNMAVRCAVVQQQERDPPKEAMSDDPAAVPPSTQAASKNASPSITDLLKFSSPVPERINGRLAMLGFVSAIGAELISGQDVFSQISHGGFQLFLGATILFSIASFVPFFKGVDVESKSKGFMNSDAELLNGRLAMLGLVALAVTEFAKGGALV</sequence>
<feature type="region of interest" description="Disordered" evidence="5">
    <location>
        <begin position="54"/>
        <end position="82"/>
    </location>
</feature>
<organism evidence="7 8">
    <name type="scientific">Kalanchoe fedtschenkoi</name>
    <name type="common">Lavender scallops</name>
    <name type="synonym">South American air plant</name>
    <dbReference type="NCBI Taxonomy" id="63787"/>
    <lineage>
        <taxon>Eukaryota</taxon>
        <taxon>Viridiplantae</taxon>
        <taxon>Streptophyta</taxon>
        <taxon>Embryophyta</taxon>
        <taxon>Tracheophyta</taxon>
        <taxon>Spermatophyta</taxon>
        <taxon>Magnoliopsida</taxon>
        <taxon>eudicotyledons</taxon>
        <taxon>Gunneridae</taxon>
        <taxon>Pentapetalae</taxon>
        <taxon>Saxifragales</taxon>
        <taxon>Crassulaceae</taxon>
        <taxon>Kalanchoe</taxon>
    </lineage>
</organism>
<evidence type="ECO:0000256" key="3">
    <source>
        <dbReference type="ARBA" id="ARBA00022989"/>
    </source>
</evidence>
<dbReference type="OMA" id="HINGRLA"/>
<evidence type="ECO:0000256" key="6">
    <source>
        <dbReference type="SAM" id="Phobius"/>
    </source>
</evidence>
<dbReference type="AlphaFoldDB" id="A0A7N1A7G6"/>
<dbReference type="Proteomes" id="UP000594263">
    <property type="component" value="Unplaced"/>
</dbReference>
<feature type="transmembrane region" description="Helical" evidence="6">
    <location>
        <begin position="100"/>
        <end position="119"/>
    </location>
</feature>
<accession>A0A7N1A7G6</accession>
<name>A0A7N1A7G6_KALFE</name>
<evidence type="ECO:0000256" key="2">
    <source>
        <dbReference type="ARBA" id="ARBA00022692"/>
    </source>
</evidence>
<evidence type="ECO:0000313" key="7">
    <source>
        <dbReference type="EnsemblPlants" id="Kaladp0102s0007.1.v1.1"/>
    </source>
</evidence>
<proteinExistence type="predicted"/>
<dbReference type="Gramene" id="Kaladp0102s0007.1.v1.1">
    <property type="protein sequence ID" value="Kaladp0102s0007.1.v1.1"/>
    <property type="gene ID" value="Kaladp0102s0007.v1.1"/>
</dbReference>
<dbReference type="EnsemblPlants" id="Kaladp0102s0007.1.v1.1">
    <property type="protein sequence ID" value="Kaladp0102s0007.1.v1.1"/>
    <property type="gene ID" value="Kaladp0102s0007.v1.1"/>
</dbReference>
<dbReference type="GO" id="GO:0009507">
    <property type="term" value="C:chloroplast"/>
    <property type="evidence" value="ECO:0007669"/>
    <property type="project" value="UniProtKB-SubCell"/>
</dbReference>
<keyword evidence="2 6" id="KW-0812">Transmembrane</keyword>
<reference evidence="7" key="1">
    <citation type="submission" date="2021-01" db="UniProtKB">
        <authorList>
            <consortium name="EnsemblPlants"/>
        </authorList>
    </citation>
    <scope>IDENTIFICATION</scope>
</reference>
<evidence type="ECO:0000256" key="1">
    <source>
        <dbReference type="ARBA" id="ARBA00004141"/>
    </source>
</evidence>
<keyword evidence="4 6" id="KW-0472">Membrane</keyword>
<evidence type="ECO:0000256" key="5">
    <source>
        <dbReference type="SAM" id="MobiDB-lite"/>
    </source>
</evidence>
<feature type="compositionally biased region" description="Polar residues" evidence="5">
    <location>
        <begin position="73"/>
        <end position="82"/>
    </location>
</feature>
<keyword evidence="3 6" id="KW-1133">Transmembrane helix</keyword>
<dbReference type="PANTHER" id="PTHR14154">
    <property type="entry name" value="UPF0041 BRAIN PROTEIN 44-RELATED"/>
    <property type="match status" value="1"/>
</dbReference>
<evidence type="ECO:0000256" key="4">
    <source>
        <dbReference type="ARBA" id="ARBA00023136"/>
    </source>
</evidence>